<comment type="caution">
    <text evidence="13">The sequence shown here is derived from an EMBL/GenBank/DDBJ whole genome shotgun (WGS) entry which is preliminary data.</text>
</comment>
<evidence type="ECO:0000256" key="1">
    <source>
        <dbReference type="ARBA" id="ARBA00004694"/>
    </source>
</evidence>
<dbReference type="EMBL" id="JBBEGL010000005">
    <property type="protein sequence ID" value="MEJ2888401.1"/>
    <property type="molecule type" value="Genomic_DNA"/>
</dbReference>
<dbReference type="SMART" id="SM01004">
    <property type="entry name" value="ALAD"/>
    <property type="match status" value="1"/>
</dbReference>
<dbReference type="InterPro" id="IPR001731">
    <property type="entry name" value="ALAD"/>
</dbReference>
<dbReference type="PRINTS" id="PR00144">
    <property type="entry name" value="DALDHYDRTASE"/>
</dbReference>
<sequence>MFPTDRPRRLRANPGMRRLVAETEVRPRHLVLPVFVAEGLDAPRPISSMPGVVQHTRESLRKAAAEAVAAGVGGIMLFGVPARRDAVGSGATDPEGILNVALADVRSEVGDALPVMADTCLDEFTDHGHCGVLDADGGVDNDATLPIYAEMAVAQARAGAHVVAPSGMMDGQVGVIRAALDEAGFRDTAILAYSAKYASAFYGPFREAVDSQLQGDRRTYQQDPANAREAAREAALDLDEGADMVMVKPAMGYLDVLRRVADASDVPVAAYQVSGEYAMISAAVERGWLDRERTILESLTGIRRAGADVVLTYWATEAAAWLDR</sequence>
<evidence type="ECO:0000256" key="2">
    <source>
        <dbReference type="ARBA" id="ARBA00008055"/>
    </source>
</evidence>
<evidence type="ECO:0000256" key="12">
    <source>
        <dbReference type="RuleBase" id="RU004161"/>
    </source>
</evidence>
<evidence type="ECO:0000256" key="6">
    <source>
        <dbReference type="ARBA" id="ARBA00023133"/>
    </source>
</evidence>
<comment type="catalytic activity">
    <reaction evidence="10 11">
        <text>2 5-aminolevulinate = porphobilinogen + 2 H2O + H(+)</text>
        <dbReference type="Rhea" id="RHEA:24064"/>
        <dbReference type="ChEBI" id="CHEBI:15377"/>
        <dbReference type="ChEBI" id="CHEBI:15378"/>
        <dbReference type="ChEBI" id="CHEBI:58126"/>
        <dbReference type="ChEBI" id="CHEBI:356416"/>
        <dbReference type="EC" id="4.2.1.24"/>
    </reaction>
</comment>
<keyword evidence="14" id="KW-1185">Reference proteome</keyword>
<gene>
    <name evidence="13" type="primary">hemB</name>
    <name evidence="13" type="ORF">WCD41_18220</name>
</gene>
<keyword evidence="6" id="KW-0350">Heme biosynthesis</keyword>
<dbReference type="InterPro" id="IPR030656">
    <property type="entry name" value="ALAD_AS"/>
</dbReference>
<comment type="function">
    <text evidence="9">Catalyzes an early step in the biosynthesis of tetrapyrroles. Binds two molecules of 5-aminolevulinate per subunit, each at a distinct site, and catalyzes their condensation to form porphobilinogen.</text>
</comment>
<name>A0ABU8N7N9_9PSEU</name>
<dbReference type="PIRSF" id="PIRSF001415">
    <property type="entry name" value="Porphbilin_synth"/>
    <property type="match status" value="1"/>
</dbReference>
<dbReference type="Gene3D" id="3.20.20.70">
    <property type="entry name" value="Aldolase class I"/>
    <property type="match status" value="1"/>
</dbReference>
<keyword evidence="7 11" id="KW-0456">Lyase</keyword>
<evidence type="ECO:0000256" key="8">
    <source>
        <dbReference type="ARBA" id="ARBA00023244"/>
    </source>
</evidence>
<organism evidence="13 14">
    <name type="scientific">Actinomycetospora aeridis</name>
    <dbReference type="NCBI Taxonomy" id="3129231"/>
    <lineage>
        <taxon>Bacteria</taxon>
        <taxon>Bacillati</taxon>
        <taxon>Actinomycetota</taxon>
        <taxon>Actinomycetes</taxon>
        <taxon>Pseudonocardiales</taxon>
        <taxon>Pseudonocardiaceae</taxon>
        <taxon>Actinomycetospora</taxon>
    </lineage>
</organism>
<evidence type="ECO:0000313" key="13">
    <source>
        <dbReference type="EMBL" id="MEJ2888401.1"/>
    </source>
</evidence>
<keyword evidence="8 11" id="KW-0627">Porphyrin biosynthesis</keyword>
<evidence type="ECO:0000256" key="7">
    <source>
        <dbReference type="ARBA" id="ARBA00023239"/>
    </source>
</evidence>
<dbReference type="Proteomes" id="UP001370100">
    <property type="component" value="Unassembled WGS sequence"/>
</dbReference>
<dbReference type="Pfam" id="PF00490">
    <property type="entry name" value="ALAD"/>
    <property type="match status" value="1"/>
</dbReference>
<proteinExistence type="inferred from homology"/>
<evidence type="ECO:0000256" key="5">
    <source>
        <dbReference type="ARBA" id="ARBA00020771"/>
    </source>
</evidence>
<evidence type="ECO:0000256" key="10">
    <source>
        <dbReference type="ARBA" id="ARBA00047651"/>
    </source>
</evidence>
<evidence type="ECO:0000256" key="11">
    <source>
        <dbReference type="RuleBase" id="RU000515"/>
    </source>
</evidence>
<dbReference type="PANTHER" id="PTHR11458:SF0">
    <property type="entry name" value="DELTA-AMINOLEVULINIC ACID DEHYDRATASE"/>
    <property type="match status" value="1"/>
</dbReference>
<dbReference type="InterPro" id="IPR013785">
    <property type="entry name" value="Aldolase_TIM"/>
</dbReference>
<dbReference type="EC" id="4.2.1.24" evidence="4 11"/>
<evidence type="ECO:0000256" key="9">
    <source>
        <dbReference type="ARBA" id="ARBA00025628"/>
    </source>
</evidence>
<comment type="similarity">
    <text evidence="2 12">Belongs to the ALAD family.</text>
</comment>
<dbReference type="NCBIfam" id="NF006762">
    <property type="entry name" value="PRK09283.1"/>
    <property type="match status" value="1"/>
</dbReference>
<evidence type="ECO:0000256" key="4">
    <source>
        <dbReference type="ARBA" id="ARBA00012053"/>
    </source>
</evidence>
<dbReference type="GO" id="GO:0004655">
    <property type="term" value="F:porphobilinogen synthase activity"/>
    <property type="evidence" value="ECO:0007669"/>
    <property type="project" value="UniProtKB-EC"/>
</dbReference>
<accession>A0ABU8N7N9</accession>
<comment type="pathway">
    <text evidence="1">Porphyrin-containing compound metabolism; protoporphyrin-IX biosynthesis; coproporphyrinogen-III from 5-aminolevulinate: step 1/4.</text>
</comment>
<dbReference type="RefSeq" id="WP_337714940.1">
    <property type="nucleotide sequence ID" value="NZ_JBBEGL010000005.1"/>
</dbReference>
<dbReference type="PANTHER" id="PTHR11458">
    <property type="entry name" value="DELTA-AMINOLEVULINIC ACID DEHYDRATASE"/>
    <property type="match status" value="1"/>
</dbReference>
<dbReference type="CDD" id="cd00384">
    <property type="entry name" value="ALAD_PBGS"/>
    <property type="match status" value="1"/>
</dbReference>
<dbReference type="PROSITE" id="PS00169">
    <property type="entry name" value="D_ALA_DEHYDRATASE"/>
    <property type="match status" value="1"/>
</dbReference>
<protein>
    <recommendedName>
        <fullName evidence="5 11">Delta-aminolevulinic acid dehydratase</fullName>
        <ecNumber evidence="4 11">4.2.1.24</ecNumber>
    </recommendedName>
</protein>
<reference evidence="13 14" key="1">
    <citation type="submission" date="2024-03" db="EMBL/GenBank/DDBJ databases">
        <title>Actinomycetospora sp. OC33-EN06, a novel actinomycete isolated from wild orchid (Aerides multiflora).</title>
        <authorList>
            <person name="Suriyachadkun C."/>
        </authorList>
    </citation>
    <scope>NUCLEOTIDE SEQUENCE [LARGE SCALE GENOMIC DNA]</scope>
    <source>
        <strain evidence="13 14">OC33-EN06</strain>
    </source>
</reference>
<evidence type="ECO:0000313" key="14">
    <source>
        <dbReference type="Proteomes" id="UP001370100"/>
    </source>
</evidence>
<evidence type="ECO:0000256" key="3">
    <source>
        <dbReference type="ARBA" id="ARBA00011823"/>
    </source>
</evidence>
<dbReference type="SUPFAM" id="SSF51569">
    <property type="entry name" value="Aldolase"/>
    <property type="match status" value="1"/>
</dbReference>
<comment type="subunit">
    <text evidence="3 11">Homooctamer.</text>
</comment>